<gene>
    <name evidence="2" type="ORF">Q8G35_18840</name>
</gene>
<dbReference type="Proteomes" id="UP001178277">
    <property type="component" value="Unassembled WGS sequence"/>
</dbReference>
<protein>
    <submittedName>
        <fullName evidence="2">Uncharacterized protein</fullName>
    </submittedName>
</protein>
<name>A0AA90NVA1_9BACI</name>
<accession>A0AA90NVA1</accession>
<comment type="caution">
    <text evidence="2">The sequence shown here is derived from an EMBL/GenBank/DDBJ whole genome shotgun (WGS) entry which is preliminary data.</text>
</comment>
<evidence type="ECO:0000313" key="2">
    <source>
        <dbReference type="EMBL" id="MDP1420384.1"/>
    </source>
</evidence>
<evidence type="ECO:0000313" key="3">
    <source>
        <dbReference type="Proteomes" id="UP001178277"/>
    </source>
</evidence>
<dbReference type="EMBL" id="JAUUTP010000022">
    <property type="protein sequence ID" value="MDP1420384.1"/>
    <property type="molecule type" value="Genomic_DNA"/>
</dbReference>
<feature type="region of interest" description="Disordered" evidence="1">
    <location>
        <begin position="57"/>
        <end position="84"/>
    </location>
</feature>
<proteinExistence type="predicted"/>
<dbReference type="AlphaFoldDB" id="A0AA90NVA1"/>
<sequence length="84" mass="10002">MKKEGVSGRKDLEKQFHTLGKMETRVPAFKDQIQSQEKGLDLLGAIMKCVEQAGRDIQMDQDQQRQNREQQKPKKRKQQWEFER</sequence>
<organism evidence="2 3">
    <name type="scientific">Peribacillus simplex</name>
    <dbReference type="NCBI Taxonomy" id="1478"/>
    <lineage>
        <taxon>Bacteria</taxon>
        <taxon>Bacillati</taxon>
        <taxon>Bacillota</taxon>
        <taxon>Bacilli</taxon>
        <taxon>Bacillales</taxon>
        <taxon>Bacillaceae</taxon>
        <taxon>Peribacillus</taxon>
    </lineage>
</organism>
<evidence type="ECO:0000256" key="1">
    <source>
        <dbReference type="SAM" id="MobiDB-lite"/>
    </source>
</evidence>
<dbReference type="RefSeq" id="WP_305161546.1">
    <property type="nucleotide sequence ID" value="NZ_JAUUTP010000022.1"/>
</dbReference>
<reference evidence="2" key="1">
    <citation type="submission" date="2023-07" db="EMBL/GenBank/DDBJ databases">
        <title>Murine gut Bacillus species.</title>
        <authorList>
            <person name="Gutman E."/>
            <person name="Hashuel R."/>
            <person name="Litvak Y."/>
        </authorList>
    </citation>
    <scope>NUCLEOTIDE SEQUENCE</scope>
    <source>
        <strain evidence="2">RU283</strain>
    </source>
</reference>